<evidence type="ECO:0000313" key="2">
    <source>
        <dbReference type="Proteomes" id="UP000186455"/>
    </source>
</evidence>
<organism evidence="1 2">
    <name type="scientific">Streptomyces uncialis</name>
    <dbReference type="NCBI Taxonomy" id="1048205"/>
    <lineage>
        <taxon>Bacteria</taxon>
        <taxon>Bacillati</taxon>
        <taxon>Actinomycetota</taxon>
        <taxon>Actinomycetes</taxon>
        <taxon>Kitasatosporales</taxon>
        <taxon>Streptomycetaceae</taxon>
        <taxon>Streptomyces</taxon>
    </lineage>
</organism>
<dbReference type="Pfam" id="PF19828">
    <property type="entry name" value="DUF6309"/>
    <property type="match status" value="1"/>
</dbReference>
<keyword evidence="2" id="KW-1185">Reference proteome</keyword>
<sequence>MKILEAVTFDVVMRHFAQEHPFDDTYADNYNDDAEVNLRGAERLLGGLWHKVLLERAELLSVVLPWHVGEYGEVELIPPTGLTVAGTADRLRALDSSYARTNPACARKLEYQSGSPRQPVFLSTRTVPGADYDEMTAREGLIHLDGLHRMLAWERSGAEMAGAGVPAYVAGLGPAEVLRYSDGPAREYGIVTPRP</sequence>
<protein>
    <submittedName>
        <fullName evidence="1">Uncharacterized protein</fullName>
    </submittedName>
</protein>
<dbReference type="InterPro" id="IPR046276">
    <property type="entry name" value="DUF6309"/>
</dbReference>
<name>A0A1Q4V8J6_9ACTN</name>
<dbReference type="EMBL" id="LFBV01000003">
    <property type="protein sequence ID" value="OKH94156.1"/>
    <property type="molecule type" value="Genomic_DNA"/>
</dbReference>
<gene>
    <name evidence="1" type="ORF">AB852_16190</name>
</gene>
<proteinExistence type="predicted"/>
<dbReference type="RefSeq" id="WP_073788794.1">
    <property type="nucleotide sequence ID" value="NZ_LFBV01000003.1"/>
</dbReference>
<evidence type="ECO:0000313" key="1">
    <source>
        <dbReference type="EMBL" id="OKH94156.1"/>
    </source>
</evidence>
<dbReference type="AlphaFoldDB" id="A0A1Q4V8J6"/>
<dbReference type="STRING" id="1048205.AB852_16190"/>
<dbReference type="Proteomes" id="UP000186455">
    <property type="component" value="Unassembled WGS sequence"/>
</dbReference>
<accession>A0A1Q4V8J6</accession>
<reference evidence="1 2" key="1">
    <citation type="submission" date="2015-06" db="EMBL/GenBank/DDBJ databases">
        <title>Cloning and characterization of the uncialamcin biosynthetic gene cluster.</title>
        <authorList>
            <person name="Yan X."/>
            <person name="Huang T."/>
            <person name="Ge H."/>
            <person name="Shen B."/>
        </authorList>
    </citation>
    <scope>NUCLEOTIDE SEQUENCE [LARGE SCALE GENOMIC DNA]</scope>
    <source>
        <strain evidence="1 2">DCA2648</strain>
    </source>
</reference>
<comment type="caution">
    <text evidence="1">The sequence shown here is derived from an EMBL/GenBank/DDBJ whole genome shotgun (WGS) entry which is preliminary data.</text>
</comment>